<evidence type="ECO:0000256" key="11">
    <source>
        <dbReference type="HAMAP-Rule" id="MF_01010"/>
    </source>
</evidence>
<feature type="binding site" evidence="11">
    <location>
        <position position="70"/>
    </location>
    <ligand>
        <name>[4Fe-4S] cluster</name>
        <dbReference type="ChEBI" id="CHEBI:49883"/>
    </ligand>
</feature>
<feature type="binding site" evidence="11 12">
    <location>
        <position position="295"/>
    </location>
    <ligand>
        <name>S-adenosyl-L-methionine</name>
        <dbReference type="ChEBI" id="CHEBI:59789"/>
    </ligand>
</feature>
<dbReference type="GO" id="GO:0051539">
    <property type="term" value="F:4 iron, 4 sulfur cluster binding"/>
    <property type="evidence" value="ECO:0007669"/>
    <property type="project" value="UniProtKB-KW"/>
</dbReference>
<evidence type="ECO:0000256" key="1">
    <source>
        <dbReference type="ARBA" id="ARBA00022485"/>
    </source>
</evidence>
<comment type="catalytic activity">
    <reaction evidence="9 11">
        <text>uridine(1939) in 23S rRNA + S-adenosyl-L-methionine = 5-methyluridine(1939) in 23S rRNA + S-adenosyl-L-homocysteine + H(+)</text>
        <dbReference type="Rhea" id="RHEA:42908"/>
        <dbReference type="Rhea" id="RHEA-COMP:10278"/>
        <dbReference type="Rhea" id="RHEA-COMP:10279"/>
        <dbReference type="ChEBI" id="CHEBI:15378"/>
        <dbReference type="ChEBI" id="CHEBI:57856"/>
        <dbReference type="ChEBI" id="CHEBI:59789"/>
        <dbReference type="ChEBI" id="CHEBI:65315"/>
        <dbReference type="ChEBI" id="CHEBI:74447"/>
        <dbReference type="EC" id="2.1.1.190"/>
    </reaction>
</comment>
<comment type="function">
    <text evidence="10 11">Catalyzes the formation of 5-methyl-uridine at position 1939 (m5U1939) in 23S rRNA.</text>
</comment>
<dbReference type="GO" id="GO:0005506">
    <property type="term" value="F:iron ion binding"/>
    <property type="evidence" value="ECO:0007669"/>
    <property type="project" value="UniProtKB-UniRule"/>
</dbReference>
<evidence type="ECO:0000313" key="15">
    <source>
        <dbReference type="EMBL" id="ALP53228.1"/>
    </source>
</evidence>
<dbReference type="Pfam" id="PF05958">
    <property type="entry name" value="tRNA_U5-meth_tr"/>
    <property type="match status" value="1"/>
</dbReference>
<feature type="binding site" evidence="11 12">
    <location>
        <position position="266"/>
    </location>
    <ligand>
        <name>S-adenosyl-L-methionine</name>
        <dbReference type="ChEBI" id="CHEBI:59789"/>
    </ligand>
</feature>
<evidence type="ECO:0000256" key="12">
    <source>
        <dbReference type="PROSITE-ProRule" id="PRU01024"/>
    </source>
</evidence>
<dbReference type="PANTHER" id="PTHR11061">
    <property type="entry name" value="RNA M5U METHYLTRANSFERASE"/>
    <property type="match status" value="1"/>
</dbReference>
<dbReference type="KEGG" id="tee:Tel_08705"/>
<keyword evidence="8 11" id="KW-0411">Iron-sulfur</keyword>
<dbReference type="NCBIfam" id="TIGR00479">
    <property type="entry name" value="rumA"/>
    <property type="match status" value="1"/>
</dbReference>
<name>A0A0S2TDJ3_9GAMM</name>
<dbReference type="PROSITE" id="PS01231">
    <property type="entry name" value="TRMA_2"/>
    <property type="match status" value="1"/>
</dbReference>
<dbReference type="FunFam" id="2.40.50.140:FF:000097">
    <property type="entry name" value="23S rRNA (uracil(1939)-C(5))-methyltransferase RlmD"/>
    <property type="match status" value="1"/>
</dbReference>
<dbReference type="InterPro" id="IPR012340">
    <property type="entry name" value="NA-bd_OB-fold"/>
</dbReference>
<evidence type="ECO:0000256" key="5">
    <source>
        <dbReference type="ARBA" id="ARBA00022691"/>
    </source>
</evidence>
<feature type="binding site" evidence="11">
    <location>
        <position position="76"/>
    </location>
    <ligand>
        <name>[4Fe-4S] cluster</name>
        <dbReference type="ChEBI" id="CHEBI:49883"/>
    </ligand>
</feature>
<dbReference type="InterPro" id="IPR010280">
    <property type="entry name" value="U5_MeTrfase_fam"/>
</dbReference>
<feature type="active site" description="Nucleophile" evidence="11 12">
    <location>
        <position position="390"/>
    </location>
</feature>
<keyword evidence="1 11" id="KW-0004">4Fe-4S</keyword>
<evidence type="ECO:0000256" key="8">
    <source>
        <dbReference type="ARBA" id="ARBA00023014"/>
    </source>
</evidence>
<dbReference type="Proteomes" id="UP000055136">
    <property type="component" value="Chromosome"/>
</dbReference>
<reference evidence="15" key="1">
    <citation type="submission" date="2015-10" db="EMBL/GenBank/DDBJ databases">
        <title>Description of Candidatus Tenderia electrophaga gen. nov, sp. nov., an Uncultivated Electroautotroph from a Biocathode Enrichment.</title>
        <authorList>
            <person name="Eddie B.J."/>
            <person name="Malanoski A.P."/>
            <person name="Wang Z."/>
            <person name="Hall R.J."/>
            <person name="Oh S.D."/>
            <person name="Heiner C."/>
            <person name="Lin B."/>
            <person name="Strycharz-Glaven S.M."/>
        </authorList>
    </citation>
    <scope>NUCLEOTIDE SEQUENCE [LARGE SCALE GENOMIC DNA]</scope>
    <source>
        <strain evidence="15">NRL1</strain>
    </source>
</reference>
<evidence type="ECO:0000256" key="9">
    <source>
        <dbReference type="ARBA" id="ARBA00052756"/>
    </source>
</evidence>
<dbReference type="NCBIfam" id="NF009639">
    <property type="entry name" value="PRK13168.1"/>
    <property type="match status" value="1"/>
</dbReference>
<comment type="similarity">
    <text evidence="11">Belongs to the class I-like SAM-binding methyltransferase superfamily. RNA M5U methyltransferase family. RlmD subfamily.</text>
</comment>
<feature type="binding site" evidence="11">
    <location>
        <position position="158"/>
    </location>
    <ligand>
        <name>[4Fe-4S] cluster</name>
        <dbReference type="ChEBI" id="CHEBI:49883"/>
    </ligand>
</feature>
<dbReference type="SUPFAM" id="SSF50249">
    <property type="entry name" value="Nucleic acid-binding proteins"/>
    <property type="match status" value="1"/>
</dbReference>
<dbReference type="AlphaFoldDB" id="A0A0S2TDJ3"/>
<dbReference type="GO" id="GO:0070041">
    <property type="term" value="F:rRNA (uridine-C5-)-methyltransferase activity"/>
    <property type="evidence" value="ECO:0007669"/>
    <property type="project" value="UniProtKB-UniRule"/>
</dbReference>
<keyword evidence="16" id="KW-1185">Reference proteome</keyword>
<evidence type="ECO:0000256" key="13">
    <source>
        <dbReference type="PROSITE-ProRule" id="PRU10015"/>
    </source>
</evidence>
<dbReference type="InterPro" id="IPR001566">
    <property type="entry name" value="23S_rRNA_MeTrfase_RlmD"/>
</dbReference>
<evidence type="ECO:0000256" key="4">
    <source>
        <dbReference type="ARBA" id="ARBA00022679"/>
    </source>
</evidence>
<dbReference type="Gene3D" id="2.40.50.1070">
    <property type="match status" value="1"/>
</dbReference>
<dbReference type="InterPro" id="IPR002792">
    <property type="entry name" value="TRAM_dom"/>
</dbReference>
<keyword evidence="2 11" id="KW-0698">rRNA processing</keyword>
<dbReference type="InterPro" id="IPR030391">
    <property type="entry name" value="MeTrfase_TrmA_CS"/>
</dbReference>
<protein>
    <recommendedName>
        <fullName evidence="11">23S rRNA (uracil(1939)-C(5))-methyltransferase RlmD</fullName>
        <ecNumber evidence="11">2.1.1.190</ecNumber>
    </recommendedName>
    <alternativeName>
        <fullName evidence="11">23S rRNA(m5U1939)-methyltransferase</fullName>
    </alternativeName>
</protein>
<keyword evidence="6 11" id="KW-0479">Metal-binding</keyword>
<dbReference type="CDD" id="cd02440">
    <property type="entry name" value="AdoMet_MTases"/>
    <property type="match status" value="1"/>
</dbReference>
<dbReference type="Gene3D" id="3.40.50.150">
    <property type="entry name" value="Vaccinia Virus protein VP39"/>
    <property type="match status" value="1"/>
</dbReference>
<dbReference type="InterPro" id="IPR030390">
    <property type="entry name" value="MeTrfase_TrmA_AS"/>
</dbReference>
<proteinExistence type="inferred from homology"/>
<gene>
    <name evidence="11" type="primary">rlmD</name>
    <name evidence="15" type="ORF">Tel_08705</name>
</gene>
<dbReference type="FunFam" id="3.40.50.150:FF:000009">
    <property type="entry name" value="23S rRNA (Uracil(1939)-C(5))-methyltransferase RlmD"/>
    <property type="match status" value="1"/>
</dbReference>
<accession>A0A0S2TDJ3</accession>
<dbReference type="HAMAP" id="MF_01010">
    <property type="entry name" value="23SrRNA_methyltr_RlmD"/>
    <property type="match status" value="1"/>
</dbReference>
<evidence type="ECO:0000256" key="6">
    <source>
        <dbReference type="ARBA" id="ARBA00022723"/>
    </source>
</evidence>
<evidence type="ECO:0000256" key="7">
    <source>
        <dbReference type="ARBA" id="ARBA00023004"/>
    </source>
</evidence>
<feature type="active site" evidence="13">
    <location>
        <position position="390"/>
    </location>
</feature>
<sequence length="433" mass="48173">MPAGAFPGHVESLDHDGRGVAHVDGKATFIEGALPGEEVRFKYLTQHKKFDEGYVTDIIQSSSDRVEPKCPHFDICGGCSLQHMDAAAQIQAKQQIMLDNFKHIGNVVPEEILPPLTASHWGYRRKARLGCRYVFKKASMLVGFRERRSGLLAELSRCEVLHPAIGERIMALRELVGSLQAYKRMPQIEVAIGDDVVALVFRNLDELVEQDIERLVQFGQDNHIHIYLQPKGPDSAYRLWPAQSQLSYRLDEFDLEMLFEPTDFTQVNAEINRKMVSRAVTMLDPQPSERVLDLFCGLGNFSLPLARKAGHVIGVEGEAGLVQRAHANAAHNRVSNAEFHAADLAQEPHQHPWFGAGFDKLLIDPPRSGAFEIVKHVPAFGAGRVLYVSCNPATLARDAQVLVEAGYRLKAAGVMDMFPHTTHVESMALFEQG</sequence>
<dbReference type="Pfam" id="PF01938">
    <property type="entry name" value="TRAM"/>
    <property type="match status" value="1"/>
</dbReference>
<dbReference type="SUPFAM" id="SSF53335">
    <property type="entry name" value="S-adenosyl-L-methionine-dependent methyltransferases"/>
    <property type="match status" value="1"/>
</dbReference>
<feature type="binding site" evidence="11">
    <location>
        <position position="300"/>
    </location>
    <ligand>
        <name>S-adenosyl-L-methionine</name>
        <dbReference type="ChEBI" id="CHEBI:59789"/>
    </ligand>
</feature>
<feature type="domain" description="TRAM" evidence="14">
    <location>
        <begin position="10"/>
        <end position="40"/>
    </location>
</feature>
<evidence type="ECO:0000256" key="2">
    <source>
        <dbReference type="ARBA" id="ARBA00022552"/>
    </source>
</evidence>
<evidence type="ECO:0000256" key="3">
    <source>
        <dbReference type="ARBA" id="ARBA00022603"/>
    </source>
</evidence>
<dbReference type="PROSITE" id="PS51687">
    <property type="entry name" value="SAM_MT_RNA_M5U"/>
    <property type="match status" value="1"/>
</dbReference>
<keyword evidence="4 11" id="KW-0808">Transferase</keyword>
<dbReference type="PANTHER" id="PTHR11061:SF49">
    <property type="entry name" value="23S RRNA (URACIL(1939)-C(5))-METHYLTRANSFERASE RLMD"/>
    <property type="match status" value="1"/>
</dbReference>
<feature type="binding site" evidence="11">
    <location>
        <position position="79"/>
    </location>
    <ligand>
        <name>[4Fe-4S] cluster</name>
        <dbReference type="ChEBI" id="CHEBI:49883"/>
    </ligand>
</feature>
<feature type="binding site" evidence="11 12">
    <location>
        <position position="316"/>
    </location>
    <ligand>
        <name>S-adenosyl-L-methionine</name>
        <dbReference type="ChEBI" id="CHEBI:59789"/>
    </ligand>
</feature>
<dbReference type="GO" id="GO:0003723">
    <property type="term" value="F:RNA binding"/>
    <property type="evidence" value="ECO:0007669"/>
    <property type="project" value="InterPro"/>
</dbReference>
<organism evidence="15 16">
    <name type="scientific">Candidatus Tenderia electrophaga</name>
    <dbReference type="NCBI Taxonomy" id="1748243"/>
    <lineage>
        <taxon>Bacteria</taxon>
        <taxon>Pseudomonadati</taxon>
        <taxon>Pseudomonadota</taxon>
        <taxon>Gammaproteobacteria</taxon>
        <taxon>Candidatus Tenderiales</taxon>
        <taxon>Candidatus Tenderiaceae</taxon>
        <taxon>Candidatus Tenderia</taxon>
    </lineage>
</organism>
<dbReference type="EC" id="2.1.1.190" evidence="11"/>
<feature type="binding site" evidence="11">
    <location>
        <position position="343"/>
    </location>
    <ligand>
        <name>S-adenosyl-L-methionine</name>
        <dbReference type="ChEBI" id="CHEBI:59789"/>
    </ligand>
</feature>
<keyword evidence="7 11" id="KW-0408">Iron</keyword>
<evidence type="ECO:0000256" key="10">
    <source>
        <dbReference type="ARBA" id="ARBA00059995"/>
    </source>
</evidence>
<feature type="binding site" evidence="11 12">
    <location>
        <position position="364"/>
    </location>
    <ligand>
        <name>S-adenosyl-L-methionine</name>
        <dbReference type="ChEBI" id="CHEBI:59789"/>
    </ligand>
</feature>
<dbReference type="Gene3D" id="2.40.50.140">
    <property type="entry name" value="Nucleic acid-binding proteins"/>
    <property type="match status" value="1"/>
</dbReference>
<evidence type="ECO:0000313" key="16">
    <source>
        <dbReference type="Proteomes" id="UP000055136"/>
    </source>
</evidence>
<dbReference type="GO" id="GO:0070475">
    <property type="term" value="P:rRNA base methylation"/>
    <property type="evidence" value="ECO:0007669"/>
    <property type="project" value="TreeGrafter"/>
</dbReference>
<dbReference type="InterPro" id="IPR029063">
    <property type="entry name" value="SAM-dependent_MTases_sf"/>
</dbReference>
<keyword evidence="3 11" id="KW-0489">Methyltransferase</keyword>
<evidence type="ECO:0000259" key="14">
    <source>
        <dbReference type="Pfam" id="PF01938"/>
    </source>
</evidence>
<keyword evidence="5 11" id="KW-0949">S-adenosyl-L-methionine</keyword>
<dbReference type="EMBL" id="CP013099">
    <property type="protein sequence ID" value="ALP53228.1"/>
    <property type="molecule type" value="Genomic_DNA"/>
</dbReference>
<dbReference type="PROSITE" id="PS01230">
    <property type="entry name" value="TRMA_1"/>
    <property type="match status" value="1"/>
</dbReference>
<dbReference type="STRING" id="1748243.Tel_08705"/>